<accession>A0A1G7ZZ17</accession>
<name>A0A1G7ZZ17_9HYPH</name>
<dbReference type="InterPro" id="IPR014142">
    <property type="entry name" value="TrbG_Ti"/>
</dbReference>
<keyword evidence="2 3" id="KW-0732">Signal</keyword>
<dbReference type="STRING" id="440168.SAMN04487974_12414"/>
<dbReference type="CDD" id="cd06911">
    <property type="entry name" value="VirB9_CagX_TrbG"/>
    <property type="match status" value="1"/>
</dbReference>
<dbReference type="OrthoDB" id="9815808at2"/>
<evidence type="ECO:0000256" key="3">
    <source>
        <dbReference type="SAM" id="SignalP"/>
    </source>
</evidence>
<evidence type="ECO:0000313" key="4">
    <source>
        <dbReference type="EMBL" id="SDH13891.1"/>
    </source>
</evidence>
<comment type="similarity">
    <text evidence="1">Belongs to the TrbG/VirB9 family.</text>
</comment>
<dbReference type="InterPro" id="IPR033645">
    <property type="entry name" value="VirB9/CagX/TrbG_C"/>
</dbReference>
<dbReference type="Gene3D" id="2.60.40.2500">
    <property type="match status" value="1"/>
</dbReference>
<dbReference type="AlphaFoldDB" id="A0A1G7ZZ17"/>
<proteinExistence type="inferred from homology"/>
<protein>
    <submittedName>
        <fullName evidence="4">Type IV secretion system protein VirB9</fullName>
    </submittedName>
</protein>
<dbReference type="Proteomes" id="UP000199495">
    <property type="component" value="Unassembled WGS sequence"/>
</dbReference>
<organism evidence="4 5">
    <name type="scientific">Pelagibacterium luteolum</name>
    <dbReference type="NCBI Taxonomy" id="440168"/>
    <lineage>
        <taxon>Bacteria</taxon>
        <taxon>Pseudomonadati</taxon>
        <taxon>Pseudomonadota</taxon>
        <taxon>Alphaproteobacteria</taxon>
        <taxon>Hyphomicrobiales</taxon>
        <taxon>Devosiaceae</taxon>
        <taxon>Pelagibacterium</taxon>
    </lineage>
</organism>
<evidence type="ECO:0000256" key="2">
    <source>
        <dbReference type="ARBA" id="ARBA00022729"/>
    </source>
</evidence>
<feature type="chain" id="PRO_5011443812" evidence="3">
    <location>
        <begin position="26"/>
        <end position="271"/>
    </location>
</feature>
<dbReference type="EMBL" id="FNCS01000024">
    <property type="protein sequence ID" value="SDH13891.1"/>
    <property type="molecule type" value="Genomic_DNA"/>
</dbReference>
<dbReference type="InterPro" id="IPR010258">
    <property type="entry name" value="Conjugal_tfr_TrbG/VirB9/CagX"/>
</dbReference>
<dbReference type="RefSeq" id="WP_090599573.1">
    <property type="nucleotide sequence ID" value="NZ_FNCS01000024.1"/>
</dbReference>
<evidence type="ECO:0000313" key="5">
    <source>
        <dbReference type="Proteomes" id="UP000199495"/>
    </source>
</evidence>
<gene>
    <name evidence="4" type="ORF">SAMN04487974_12414</name>
</gene>
<feature type="signal peptide" evidence="3">
    <location>
        <begin position="1"/>
        <end position="25"/>
    </location>
</feature>
<dbReference type="Pfam" id="PF03524">
    <property type="entry name" value="CagX"/>
    <property type="match status" value="1"/>
</dbReference>
<reference evidence="4 5" key="1">
    <citation type="submission" date="2016-10" db="EMBL/GenBank/DDBJ databases">
        <authorList>
            <person name="de Groot N.N."/>
        </authorList>
    </citation>
    <scope>NUCLEOTIDE SEQUENCE [LARGE SCALE GENOMIC DNA]</scope>
    <source>
        <strain evidence="4 5">CGMCC 1.10267</strain>
    </source>
</reference>
<keyword evidence="5" id="KW-1185">Reference proteome</keyword>
<dbReference type="NCBIfam" id="TIGR02775">
    <property type="entry name" value="TrbG_Ti"/>
    <property type="match status" value="1"/>
</dbReference>
<dbReference type="InterPro" id="IPR038161">
    <property type="entry name" value="VirB9/CagX/TrbG_C_sf"/>
</dbReference>
<evidence type="ECO:0000256" key="1">
    <source>
        <dbReference type="ARBA" id="ARBA00006135"/>
    </source>
</evidence>
<sequence length="271" mass="29806">MIARHLHLRDLGVALLSLMPSVAFADGSSGHTAIDISERWQDRAAIVTHGADGAVNYLYGQSQPILICSPLHLCEVALQAGEVVNDVLVGDTVRWQIEVATSGSPQGQRVHLVVKPAEPGLETSMVVTTSRRTYHIALKSGQRDYMARVAFSYPEEIRQSIDIANQRLRDSIIPGAGLPAEHLNFDFSVTGSARWKPTRVYSDGVKTYIQFPSHLASGDAPVLFIQDHGEEQIVNYRLQGTMIIVDYLVDRAILLSGVGPNQQRISIERRS</sequence>